<dbReference type="SUPFAM" id="SSF53098">
    <property type="entry name" value="Ribonuclease H-like"/>
    <property type="match status" value="1"/>
</dbReference>
<proteinExistence type="predicted"/>
<dbReference type="CDD" id="cd06222">
    <property type="entry name" value="RNase_H_like"/>
    <property type="match status" value="1"/>
</dbReference>
<dbReference type="InterPro" id="IPR026960">
    <property type="entry name" value="RVT-Znf"/>
</dbReference>
<evidence type="ECO:0000313" key="3">
    <source>
        <dbReference type="Proteomes" id="UP000436088"/>
    </source>
</evidence>
<dbReference type="SUPFAM" id="SSF56219">
    <property type="entry name" value="DNase I-like"/>
    <property type="match status" value="1"/>
</dbReference>
<dbReference type="SUPFAM" id="SSF54928">
    <property type="entry name" value="RNA-binding domain, RBD"/>
    <property type="match status" value="1"/>
</dbReference>
<dbReference type="InterPro" id="IPR000477">
    <property type="entry name" value="RT_dom"/>
</dbReference>
<dbReference type="Gene3D" id="3.60.10.10">
    <property type="entry name" value="Endonuclease/exonuclease/phosphatase"/>
    <property type="match status" value="1"/>
</dbReference>
<protein>
    <recommendedName>
        <fullName evidence="1">Reverse transcriptase domain-containing protein</fullName>
    </recommendedName>
</protein>
<evidence type="ECO:0000313" key="2">
    <source>
        <dbReference type="EMBL" id="KAE8707901.1"/>
    </source>
</evidence>
<keyword evidence="3" id="KW-1185">Reference proteome</keyword>
<dbReference type="PANTHER" id="PTHR33116:SF75">
    <property type="entry name" value="RIBONUCLEASE H PROTEIN"/>
    <property type="match status" value="1"/>
</dbReference>
<dbReference type="InterPro" id="IPR002156">
    <property type="entry name" value="RNaseH_domain"/>
</dbReference>
<accession>A0A6A3AT87</accession>
<dbReference type="CDD" id="cd01650">
    <property type="entry name" value="RT_nLTR_like"/>
    <property type="match status" value="1"/>
</dbReference>
<dbReference type="InterPro" id="IPR012337">
    <property type="entry name" value="RNaseH-like_sf"/>
</dbReference>
<dbReference type="GO" id="GO:0003676">
    <property type="term" value="F:nucleic acid binding"/>
    <property type="evidence" value="ECO:0007669"/>
    <property type="project" value="InterPro"/>
</dbReference>
<sequence>MNLDRVVSGGGSWVAFVDNLSRRGHRSVLWDRFSLYGKEDLIKAKEKMNNVLVDGRRILVSYAKYQRSSFPRNLKRNSVAEAAGVGVEISKRKNASSQVVEAGKKEMMNKFHDGRTYKDTVVGLKKVEGQQSKNLGDKREEKKPLDFFIPMEERSWLRSSLIGIVKAIFVVEFMQRALRTKGINVKVIRWGYAKNACLTVFQSVEEKEAALEDKWEALSFWFERLESVIEERGVLLPYCAVSMMGVSLNCWSVPFFTSLASRWGKLVKIQEQTAQRVDCRVAQMLLRVESSFDIPPHVIINTYGRSFTIKIKVDSSDDFFPELEAGVGDDGVDEDGFEGGSVDHWEEVSSDGSKCEDRGGLQGQLNFQQLSDSRNRAEEWVRGTSQGGGSMNEGNLKKNTEANDSFNVDLCTEGTTLGEGLSKQTVSGAFYDGMGLYHCPSGVLLGGVRRLVMLKEAFITEFMLGGGMLKVVVVRTMLWEQEMRNRGGQKQWSVGKYQICRVKFKGGEKEFVTKVAPLVKGLGRKVKARAIRRFVEEKKSTILFLQESKLEVVFVVKEKVIQTRFVALKGWMDGIPNICCFINVYGPSVEADKEPFFRELTSFLEQVDCPVCLGGYFNALLTQEEKMGADGSAGGLWNENLFEVRDQHNHSRFMALSGRFKMSNFECVIINFAWGDFNAYLVPEEKCGFTQNWHSMELFRFYNYLLEEDGFAGVVEKSVSNPRKVNGGRGLFSLLRELEARINGLELKIQGGGISSQERELLVCSRKELWNLHRKEERIWLQRSRVKWSIEGTETQFFHLSALNRNRINTISSLKVAEDVISDPKKLRGFVFEYFKDNYNSKSTLQEVWEAVFHSDSAKAPGPDGFTMGFFKKFWSTLKPHITKFVEDFYNGRNREHGVNHAFLTLIPKIRNPESIEDYRPISLVDSLYKIISKILSRRLVSVIKDLVSPSQFAFIPGRQLLDCAFLANEVIDYWRKKGRKGVVFKVDFRRAYDSVEWPILLRLLRTMGFRDGWISWIDLCISSASISVLVNGSPTNEFKLGKGLRQGCNLSHLLFNIVGELLDLMLIKAADCALFEGFSVGREDNLFHLKHLHFADDLILFCRDSSTQILNIRRVLRIFSLMTSLHLNLSKSKLFGVNLDDDVLKEWAQSAGCCVGAFPMTYLGLLIGTTRNSELLWEPVLQKFSSKLAGWKATSLSMAGRLVLVKSVLSSLPIFYLSIFKIPLKINQKLNSLMANFLWGDSPMKKRIHWVNWKMVCQPYEEEGLGVLDLSLTNRALLGKWVWKFANEKDSQWKKMICCKHNIRNGDGLFSVKACKSALTRRSGGIFQWNKWVWTGLAPPKVETFLWQLSHKKLAVRVELQKREVSMEDLLCPLCKKEKETIQHLFILCPVAWELWNRFIMIWDVSTVLPKDPMSLLWSWSVLMDSSSIWKFIPVVVLWSLWKARNLVVFENWNFESSTLFFICIFRLAKWFLAKFPKANIQVDLLVGDPRLADSLAVLSHKRKIDQCWFPPPPDFYKFNVDGAVRGDGLQGGTGNVLKDSNGSILISFSKAMGPGPPLLAELKAIKEGMDLFLNSGWVLKGDLISTKDIVVRLVPRACNWEADKLAKEGIG</sequence>
<dbReference type="EMBL" id="VEPZ02000956">
    <property type="protein sequence ID" value="KAE8707901.1"/>
    <property type="molecule type" value="Genomic_DNA"/>
</dbReference>
<name>A0A6A3AT87_HIBSY</name>
<dbReference type="SUPFAM" id="SSF56672">
    <property type="entry name" value="DNA/RNA polymerases"/>
    <property type="match status" value="1"/>
</dbReference>
<reference evidence="2" key="1">
    <citation type="submission" date="2019-09" db="EMBL/GenBank/DDBJ databases">
        <title>Draft genome information of white flower Hibiscus syriacus.</title>
        <authorList>
            <person name="Kim Y.-M."/>
        </authorList>
    </citation>
    <scope>NUCLEOTIDE SEQUENCE [LARGE SCALE GENOMIC DNA]</scope>
    <source>
        <strain evidence="2">YM2019G1</strain>
    </source>
</reference>
<evidence type="ECO:0000259" key="1">
    <source>
        <dbReference type="PROSITE" id="PS50878"/>
    </source>
</evidence>
<dbReference type="InterPro" id="IPR044730">
    <property type="entry name" value="RNase_H-like_dom_plant"/>
</dbReference>
<gene>
    <name evidence="2" type="ORF">F3Y22_tig00110370pilonHSYRG00013</name>
</gene>
<dbReference type="PANTHER" id="PTHR33116">
    <property type="entry name" value="REVERSE TRANSCRIPTASE ZINC-BINDING DOMAIN-CONTAINING PROTEIN-RELATED-RELATED"/>
    <property type="match status" value="1"/>
</dbReference>
<dbReference type="Pfam" id="PF13456">
    <property type="entry name" value="RVT_3"/>
    <property type="match status" value="1"/>
</dbReference>
<comment type="caution">
    <text evidence="2">The sequence shown here is derived from an EMBL/GenBank/DDBJ whole genome shotgun (WGS) entry which is preliminary data.</text>
</comment>
<dbReference type="Proteomes" id="UP000436088">
    <property type="component" value="Unassembled WGS sequence"/>
</dbReference>
<dbReference type="GO" id="GO:0004523">
    <property type="term" value="F:RNA-DNA hybrid ribonuclease activity"/>
    <property type="evidence" value="ECO:0007669"/>
    <property type="project" value="InterPro"/>
</dbReference>
<dbReference type="PROSITE" id="PS50878">
    <property type="entry name" value="RT_POL"/>
    <property type="match status" value="1"/>
</dbReference>
<organism evidence="2 3">
    <name type="scientific">Hibiscus syriacus</name>
    <name type="common">Rose of Sharon</name>
    <dbReference type="NCBI Taxonomy" id="106335"/>
    <lineage>
        <taxon>Eukaryota</taxon>
        <taxon>Viridiplantae</taxon>
        <taxon>Streptophyta</taxon>
        <taxon>Embryophyta</taxon>
        <taxon>Tracheophyta</taxon>
        <taxon>Spermatophyta</taxon>
        <taxon>Magnoliopsida</taxon>
        <taxon>eudicotyledons</taxon>
        <taxon>Gunneridae</taxon>
        <taxon>Pentapetalae</taxon>
        <taxon>rosids</taxon>
        <taxon>malvids</taxon>
        <taxon>Malvales</taxon>
        <taxon>Malvaceae</taxon>
        <taxon>Malvoideae</taxon>
        <taxon>Hibiscus</taxon>
    </lineage>
</organism>
<dbReference type="InterPro" id="IPR035979">
    <property type="entry name" value="RBD_domain_sf"/>
</dbReference>
<dbReference type="Pfam" id="PF00078">
    <property type="entry name" value="RVT_1"/>
    <property type="match status" value="1"/>
</dbReference>
<feature type="domain" description="Reverse transcriptase" evidence="1">
    <location>
        <begin position="888"/>
        <end position="1168"/>
    </location>
</feature>
<dbReference type="Pfam" id="PF13966">
    <property type="entry name" value="zf-RVT"/>
    <property type="match status" value="1"/>
</dbReference>
<dbReference type="InterPro" id="IPR036691">
    <property type="entry name" value="Endo/exonu/phosph_ase_sf"/>
</dbReference>
<dbReference type="InterPro" id="IPR043502">
    <property type="entry name" value="DNA/RNA_pol_sf"/>
</dbReference>